<reference evidence="1 2" key="1">
    <citation type="submission" date="2014-02" db="EMBL/GenBank/DDBJ databases">
        <authorList>
            <person name="Sears C."/>
            <person name="Carroll K."/>
            <person name="Sack B.R."/>
            <person name="Qadri F."/>
            <person name="Myers L.L."/>
            <person name="Chung G.-T."/>
            <person name="Escheverria P."/>
            <person name="Fraser C.M."/>
            <person name="Sadzewicz L."/>
            <person name="Shefchek K.A."/>
            <person name="Tallon L."/>
            <person name="Das S.P."/>
            <person name="Daugherty S."/>
            <person name="Mongodin E.F."/>
        </authorList>
    </citation>
    <scope>NUCLEOTIDE SEQUENCE [LARGE SCALE GENOMIC DNA]</scope>
    <source>
        <strain evidence="2">3998T(B)3</strain>
    </source>
</reference>
<comment type="caution">
    <text evidence="1">The sequence shown here is derived from an EMBL/GenBank/DDBJ whole genome shotgun (WGS) entry which is preliminary data.</text>
</comment>
<gene>
    <name evidence="1" type="ORF">M125_3286</name>
</gene>
<sequence length="55" mass="6412">MGVEAFRRDFYGGFNIRKCKKFVVLLHHGSLQRMRSGKGFALCAWRRIGIKNIKI</sequence>
<dbReference type="AlphaFoldDB" id="A0A015XBI7"/>
<evidence type="ECO:0000313" key="2">
    <source>
        <dbReference type="Proteomes" id="UP000020773"/>
    </source>
</evidence>
<dbReference type="Proteomes" id="UP000020773">
    <property type="component" value="Unassembled WGS sequence"/>
</dbReference>
<dbReference type="EMBL" id="JGDB01000202">
    <property type="protein sequence ID" value="EXY90045.1"/>
    <property type="molecule type" value="Genomic_DNA"/>
</dbReference>
<name>A0A015XBI7_BACFG</name>
<protein>
    <submittedName>
        <fullName evidence="1">Uncharacterized protein</fullName>
    </submittedName>
</protein>
<organism evidence="1 2">
    <name type="scientific">Bacteroides fragilis str. 3998T(B)3</name>
    <dbReference type="NCBI Taxonomy" id="1339316"/>
    <lineage>
        <taxon>Bacteria</taxon>
        <taxon>Pseudomonadati</taxon>
        <taxon>Bacteroidota</taxon>
        <taxon>Bacteroidia</taxon>
        <taxon>Bacteroidales</taxon>
        <taxon>Bacteroidaceae</taxon>
        <taxon>Bacteroides</taxon>
    </lineage>
</organism>
<proteinExistence type="predicted"/>
<evidence type="ECO:0000313" key="1">
    <source>
        <dbReference type="EMBL" id="EXY90045.1"/>
    </source>
</evidence>
<accession>A0A015XBI7</accession>